<dbReference type="EMBL" id="KV417697">
    <property type="protein sequence ID" value="KZP09566.1"/>
    <property type="molecule type" value="Genomic_DNA"/>
</dbReference>
<organism evidence="1">
    <name type="scientific">Athelia psychrophila</name>
    <dbReference type="NCBI Taxonomy" id="1759441"/>
    <lineage>
        <taxon>Eukaryota</taxon>
        <taxon>Fungi</taxon>
        <taxon>Dikarya</taxon>
        <taxon>Basidiomycota</taxon>
        <taxon>Agaricomycotina</taxon>
        <taxon>Agaricomycetes</taxon>
        <taxon>Agaricomycetidae</taxon>
        <taxon>Atheliales</taxon>
        <taxon>Atheliaceae</taxon>
        <taxon>Athelia</taxon>
    </lineage>
</organism>
<reference evidence="1" key="1">
    <citation type="journal article" date="2016" name="Mol. Biol. Evol.">
        <title>Comparative Genomics of Early-Diverging Mushroom-Forming Fungi Provides Insights into the Origins of Lignocellulose Decay Capabilities.</title>
        <authorList>
            <person name="Nagy L.G."/>
            <person name="Riley R."/>
            <person name="Tritt A."/>
            <person name="Adam C."/>
            <person name="Daum C."/>
            <person name="Floudas D."/>
            <person name="Sun H."/>
            <person name="Yadav J.S."/>
            <person name="Pangilinan J."/>
            <person name="Larsson K.H."/>
            <person name="Matsuura K."/>
            <person name="Barry K."/>
            <person name="Labutti K."/>
            <person name="Kuo R."/>
            <person name="Ohm R.A."/>
            <person name="Bhattacharya S.S."/>
            <person name="Shirouzu T."/>
            <person name="Yoshinaga Y."/>
            <person name="Martin F.M."/>
            <person name="Grigoriev I.V."/>
            <person name="Hibbett D.S."/>
        </authorList>
    </citation>
    <scope>NUCLEOTIDE SEQUENCE [LARGE SCALE GENOMIC DNA]</scope>
    <source>
        <strain evidence="1">CBS 109695</strain>
    </source>
</reference>
<sequence length="127" mass="14177">MQPVQGVKPTSNVPVLSLIASIHKFNERRMQVQPFSAADILLMLGSIAFAELLPVSDADHEDNSQQYIPPYRDVPFGVPITPHTLKRNRQRLLSLVAALALLELDCFTSAMRKKALPSRCRRTNIAL</sequence>
<dbReference type="AlphaFoldDB" id="A0A165YHK6"/>
<gene>
    <name evidence="1" type="ORF">FIBSPDRAFT_233204</name>
</gene>
<name>A0A165YHK6_9AGAM</name>
<evidence type="ECO:0000313" key="1">
    <source>
        <dbReference type="EMBL" id="KZP09566.1"/>
    </source>
</evidence>
<accession>A0A165YHK6</accession>
<protein>
    <submittedName>
        <fullName evidence="1">Uncharacterized protein</fullName>
    </submittedName>
</protein>
<proteinExistence type="predicted"/>